<dbReference type="PRINTS" id="PR00783">
    <property type="entry name" value="MINTRINSICP"/>
</dbReference>
<name>E8V2W0_TERSS</name>
<dbReference type="InterPro" id="IPR000425">
    <property type="entry name" value="MIP"/>
</dbReference>
<dbReference type="KEGG" id="tsa:AciPR4_3908"/>
<evidence type="ECO:0000256" key="8">
    <source>
        <dbReference type="SAM" id="Phobius"/>
    </source>
</evidence>
<keyword evidence="6 8" id="KW-0472">Membrane</keyword>
<dbReference type="InterPro" id="IPR023271">
    <property type="entry name" value="Aquaporin-like"/>
</dbReference>
<dbReference type="EMBL" id="CP002467">
    <property type="protein sequence ID" value="ADV84657.1"/>
    <property type="molecule type" value="Genomic_DNA"/>
</dbReference>
<dbReference type="Gene3D" id="1.20.1080.10">
    <property type="entry name" value="Glycerol uptake facilitator protein"/>
    <property type="match status" value="1"/>
</dbReference>
<proteinExistence type="inferred from homology"/>
<feature type="transmembrane region" description="Helical" evidence="8">
    <location>
        <begin position="131"/>
        <end position="154"/>
    </location>
</feature>
<comment type="subcellular location">
    <subcellularLocation>
        <location evidence="1">Membrane</location>
        <topology evidence="1">Multi-pass membrane protein</topology>
    </subcellularLocation>
</comment>
<feature type="transmembrane region" description="Helical" evidence="8">
    <location>
        <begin position="220"/>
        <end position="241"/>
    </location>
</feature>
<organism evidence="9 10">
    <name type="scientific">Terriglobus saanensis (strain ATCC BAA-1853 / DSM 23119 / SP1PR4)</name>
    <dbReference type="NCBI Taxonomy" id="401053"/>
    <lineage>
        <taxon>Bacteria</taxon>
        <taxon>Pseudomonadati</taxon>
        <taxon>Acidobacteriota</taxon>
        <taxon>Terriglobia</taxon>
        <taxon>Terriglobales</taxon>
        <taxon>Acidobacteriaceae</taxon>
        <taxon>Terriglobus</taxon>
    </lineage>
</organism>
<keyword evidence="10" id="KW-1185">Reference proteome</keyword>
<keyword evidence="4 7" id="KW-0812">Transmembrane</keyword>
<dbReference type="HOGENOM" id="CLU_020019_9_2_0"/>
<gene>
    <name evidence="9" type="ordered locus">AciPR4_3908</name>
</gene>
<dbReference type="Proteomes" id="UP000006844">
    <property type="component" value="Chromosome"/>
</dbReference>
<evidence type="ECO:0000256" key="3">
    <source>
        <dbReference type="ARBA" id="ARBA00022448"/>
    </source>
</evidence>
<dbReference type="OrthoDB" id="9807293at2"/>
<dbReference type="GO" id="GO:0005886">
    <property type="term" value="C:plasma membrane"/>
    <property type="evidence" value="ECO:0007669"/>
    <property type="project" value="TreeGrafter"/>
</dbReference>
<evidence type="ECO:0000256" key="6">
    <source>
        <dbReference type="ARBA" id="ARBA00023136"/>
    </source>
</evidence>
<comment type="similarity">
    <text evidence="2 7">Belongs to the MIP/aquaporin (TC 1.A.8) family.</text>
</comment>
<feature type="transmembrane region" description="Helical" evidence="8">
    <location>
        <begin position="9"/>
        <end position="28"/>
    </location>
</feature>
<feature type="transmembrane region" description="Helical" evidence="8">
    <location>
        <begin position="48"/>
        <end position="68"/>
    </location>
</feature>
<accession>E8V2W0</accession>
<dbReference type="PANTHER" id="PTHR43829:SF9">
    <property type="entry name" value="AQUAPORIN-9"/>
    <property type="match status" value="1"/>
</dbReference>
<dbReference type="PROSITE" id="PS00221">
    <property type="entry name" value="MIP"/>
    <property type="match status" value="1"/>
</dbReference>
<feature type="transmembrane region" description="Helical" evidence="8">
    <location>
        <begin position="161"/>
        <end position="183"/>
    </location>
</feature>
<reference evidence="9 10" key="1">
    <citation type="journal article" date="2012" name="Stand. Genomic Sci.">
        <title>Complete genome sequence of Terriglobus saanensis type strain SP1PR4(T), an Acidobacteria from tundra soil.</title>
        <authorList>
            <person name="Rawat S.R."/>
            <person name="Mannisto M.K."/>
            <person name="Starovoytov V."/>
            <person name="Goodwin L."/>
            <person name="Nolan M."/>
            <person name="Hauser L."/>
            <person name="Land M."/>
            <person name="Davenport K.W."/>
            <person name="Woyke T."/>
            <person name="Haggblom M.M."/>
        </authorList>
    </citation>
    <scope>NUCLEOTIDE SEQUENCE</scope>
    <source>
        <strain evidence="10">ATCC BAA-1853 / DSM 23119 / SP1PR4</strain>
    </source>
</reference>
<dbReference type="GO" id="GO:0015254">
    <property type="term" value="F:glycerol channel activity"/>
    <property type="evidence" value="ECO:0007669"/>
    <property type="project" value="TreeGrafter"/>
</dbReference>
<dbReference type="PANTHER" id="PTHR43829">
    <property type="entry name" value="AQUAPORIN OR AQUAGLYCEROPORIN RELATED"/>
    <property type="match status" value="1"/>
</dbReference>
<dbReference type="AlphaFoldDB" id="E8V2W0"/>
<evidence type="ECO:0000256" key="4">
    <source>
        <dbReference type="ARBA" id="ARBA00022692"/>
    </source>
</evidence>
<dbReference type="RefSeq" id="WP_013570387.1">
    <property type="nucleotide sequence ID" value="NC_014963.1"/>
</dbReference>
<evidence type="ECO:0000256" key="5">
    <source>
        <dbReference type="ARBA" id="ARBA00022989"/>
    </source>
</evidence>
<dbReference type="eggNOG" id="COG0580">
    <property type="taxonomic scope" value="Bacteria"/>
</dbReference>
<evidence type="ECO:0000256" key="1">
    <source>
        <dbReference type="ARBA" id="ARBA00004141"/>
    </source>
</evidence>
<evidence type="ECO:0000313" key="9">
    <source>
        <dbReference type="EMBL" id="ADV84657.1"/>
    </source>
</evidence>
<keyword evidence="5 8" id="KW-1133">Transmembrane helix</keyword>
<evidence type="ECO:0000256" key="2">
    <source>
        <dbReference type="ARBA" id="ARBA00006175"/>
    </source>
</evidence>
<dbReference type="SUPFAM" id="SSF81338">
    <property type="entry name" value="Aquaporin-like"/>
    <property type="match status" value="1"/>
</dbReference>
<keyword evidence="3 7" id="KW-0813">Transport</keyword>
<sequence>MRSPFLGELMGTFVMIVLGGGVVAGVLLKKTKAEDGNATGKWMVITTAWAFAVLCGIFTAQLFGSADAHLNPAFTLAFAIKGGEFNKLIPYVMAQILGAFLGGVCVWLFYFPHWGVTEDQGAKLAIFATGPAIRMPLANLFCEFLATFVLVIVAGGMSSKLVLTTGAAAGLSPLLVSCLVWGVGLSLGSTTGYAINPARDLGPRLAHALMPIAGKGSSDWAYAWVPILGPCAGAALAGYVLRLLNA</sequence>
<dbReference type="InterPro" id="IPR050363">
    <property type="entry name" value="MIP/Aquaporin"/>
</dbReference>
<evidence type="ECO:0000313" key="10">
    <source>
        <dbReference type="Proteomes" id="UP000006844"/>
    </source>
</evidence>
<feature type="transmembrane region" description="Helical" evidence="8">
    <location>
        <begin position="88"/>
        <end position="111"/>
    </location>
</feature>
<evidence type="ECO:0000256" key="7">
    <source>
        <dbReference type="RuleBase" id="RU000477"/>
    </source>
</evidence>
<dbReference type="STRING" id="401053.AciPR4_3908"/>
<protein>
    <submittedName>
        <fullName evidence="9">Major intrinsic protein</fullName>
    </submittedName>
</protein>
<dbReference type="InterPro" id="IPR022357">
    <property type="entry name" value="MIP_CS"/>
</dbReference>
<dbReference type="Pfam" id="PF00230">
    <property type="entry name" value="MIP"/>
    <property type="match status" value="1"/>
</dbReference>